<proteinExistence type="inferred from homology"/>
<keyword evidence="2 5" id="KW-0812">Transmembrane</keyword>
<organism evidence="6 7">
    <name type="scientific">Gordonia cholesterolivorans</name>
    <dbReference type="NCBI Taxonomy" id="559625"/>
    <lineage>
        <taxon>Bacteria</taxon>
        <taxon>Bacillati</taxon>
        <taxon>Actinomycetota</taxon>
        <taxon>Actinomycetes</taxon>
        <taxon>Mycobacteriales</taxon>
        <taxon>Gordoniaceae</taxon>
        <taxon>Gordonia</taxon>
    </lineage>
</organism>
<sequence>MSYSSCAAQGAIDWPLAALIGVPELAGVLVGWRVAQALPTRVLKMALTAALLALAPYLALTA</sequence>
<reference evidence="6 7" key="1">
    <citation type="journal article" date="2019" name="Int. J. Syst. Evol. Microbiol.">
        <title>The Global Catalogue of Microorganisms (GCM) 10K type strain sequencing project: providing services to taxonomists for standard genome sequencing and annotation.</title>
        <authorList>
            <consortium name="The Broad Institute Genomics Platform"/>
            <consortium name="The Broad Institute Genome Sequencing Center for Infectious Disease"/>
            <person name="Wu L."/>
            <person name="Ma J."/>
        </authorList>
    </citation>
    <scope>NUCLEOTIDE SEQUENCE [LARGE SCALE GENOMIC DNA]</scope>
    <source>
        <strain evidence="6 7">JCM 16227</strain>
    </source>
</reference>
<comment type="caution">
    <text evidence="6">The sequence shown here is derived from an EMBL/GenBank/DDBJ whole genome shotgun (WGS) entry which is preliminary data.</text>
</comment>
<dbReference type="EMBL" id="BAAARB010000012">
    <property type="protein sequence ID" value="GAA2383386.1"/>
    <property type="molecule type" value="Genomic_DNA"/>
</dbReference>
<keyword evidence="7" id="KW-1185">Reference proteome</keyword>
<dbReference type="RefSeq" id="WP_045538450.1">
    <property type="nucleotide sequence ID" value="NZ_BAAARB010000012.1"/>
</dbReference>
<accession>A0ABN3HME4</accession>
<evidence type="ECO:0000256" key="1">
    <source>
        <dbReference type="ARBA" id="ARBA00004141"/>
    </source>
</evidence>
<comment type="subcellular location">
    <subcellularLocation>
        <location evidence="5">Cell membrane</location>
        <topology evidence="5">Multi-pass membrane protein</topology>
    </subcellularLocation>
    <subcellularLocation>
        <location evidence="1">Membrane</location>
        <topology evidence="1">Multi-pass membrane protein</topology>
    </subcellularLocation>
</comment>
<evidence type="ECO:0000256" key="5">
    <source>
        <dbReference type="RuleBase" id="RU363041"/>
    </source>
</evidence>
<evidence type="ECO:0000256" key="2">
    <source>
        <dbReference type="ARBA" id="ARBA00022692"/>
    </source>
</evidence>
<comment type="similarity">
    <text evidence="5">Belongs to the 4-toluene sulfonate uptake permease (TSUP) (TC 2.A.102) family.</text>
</comment>
<keyword evidence="3 5" id="KW-1133">Transmembrane helix</keyword>
<gene>
    <name evidence="6" type="ORF">GCM10009855_24470</name>
</gene>
<evidence type="ECO:0000313" key="7">
    <source>
        <dbReference type="Proteomes" id="UP001501170"/>
    </source>
</evidence>
<keyword evidence="4 5" id="KW-0472">Membrane</keyword>
<dbReference type="Proteomes" id="UP001501170">
    <property type="component" value="Unassembled WGS sequence"/>
</dbReference>
<feature type="transmembrane region" description="Helical" evidence="5">
    <location>
        <begin position="42"/>
        <end position="60"/>
    </location>
</feature>
<evidence type="ECO:0000256" key="4">
    <source>
        <dbReference type="ARBA" id="ARBA00023136"/>
    </source>
</evidence>
<evidence type="ECO:0000313" key="6">
    <source>
        <dbReference type="EMBL" id="GAA2383386.1"/>
    </source>
</evidence>
<protein>
    <recommendedName>
        <fullName evidence="5">Probable membrane transporter protein</fullName>
    </recommendedName>
</protein>
<dbReference type="InterPro" id="IPR002781">
    <property type="entry name" value="TM_pro_TauE-like"/>
</dbReference>
<feature type="transmembrane region" description="Helical" evidence="5">
    <location>
        <begin position="12"/>
        <end position="35"/>
    </location>
</feature>
<keyword evidence="5" id="KW-1003">Cell membrane</keyword>
<evidence type="ECO:0000256" key="3">
    <source>
        <dbReference type="ARBA" id="ARBA00022989"/>
    </source>
</evidence>
<name>A0ABN3HME4_9ACTN</name>
<dbReference type="Pfam" id="PF01925">
    <property type="entry name" value="TauE"/>
    <property type="match status" value="1"/>
</dbReference>